<feature type="domain" description="Methylguanine DNA methyltransferase ribonuclease-like" evidence="11">
    <location>
        <begin position="52"/>
        <end position="89"/>
    </location>
</feature>
<evidence type="ECO:0000256" key="7">
    <source>
        <dbReference type="ARBA" id="ARBA00023204"/>
    </source>
</evidence>
<comment type="function">
    <text evidence="9">Involved in the cellular defense against the biological effects of O6-methylguanine (O6-MeG) and O4-methylthymine (O4-MeT) in DNA. Repairs the methylated nucleobase in DNA by stoichiometrically transferring the methyl group to a cysteine residue in the enzyme. This is a suicide reaction: the enzyme is irreversibly inactivated.</text>
</comment>
<proteinExistence type="inferred from homology"/>
<dbReference type="HAMAP" id="MF_00772">
    <property type="entry name" value="OGT"/>
    <property type="match status" value="1"/>
</dbReference>
<evidence type="ECO:0000259" key="11">
    <source>
        <dbReference type="Pfam" id="PF02870"/>
    </source>
</evidence>
<evidence type="ECO:0000256" key="4">
    <source>
        <dbReference type="ARBA" id="ARBA00022603"/>
    </source>
</evidence>
<evidence type="ECO:0000259" key="10">
    <source>
        <dbReference type="Pfam" id="PF01035"/>
    </source>
</evidence>
<dbReference type="PANTHER" id="PTHR10815:SF5">
    <property type="entry name" value="METHYLATED-DNA--PROTEIN-CYSTEINE METHYLTRANSFERASE"/>
    <property type="match status" value="1"/>
</dbReference>
<comment type="miscellaneous">
    <text evidence="9">This enzyme catalyzes only one turnover and therefore is not strictly catalytic. According to one definition, an enzyme is a biocatalyst that acts repeatedly and over many reaction cycles.</text>
</comment>
<dbReference type="EC" id="2.1.1.63" evidence="9"/>
<dbReference type="PANTHER" id="PTHR10815">
    <property type="entry name" value="METHYLATED-DNA--PROTEIN-CYSTEINE METHYLTRANSFERASE"/>
    <property type="match status" value="1"/>
</dbReference>
<keyword evidence="4 9" id="KW-0489">Methyltransferase</keyword>
<dbReference type="GO" id="GO:0006307">
    <property type="term" value="P:DNA alkylation repair"/>
    <property type="evidence" value="ECO:0007669"/>
    <property type="project" value="UniProtKB-UniRule"/>
</dbReference>
<dbReference type="InterPro" id="IPR036631">
    <property type="entry name" value="MGMT_N_sf"/>
</dbReference>
<comment type="similarity">
    <text evidence="2 9">Belongs to the MGMT family.</text>
</comment>
<evidence type="ECO:0000256" key="5">
    <source>
        <dbReference type="ARBA" id="ARBA00022679"/>
    </source>
</evidence>
<comment type="catalytic activity">
    <reaction evidence="1 9">
        <text>a 4-O-methyl-thymidine in DNA + L-cysteinyl-[protein] = a thymidine in DNA + S-methyl-L-cysteinyl-[protein]</text>
        <dbReference type="Rhea" id="RHEA:53428"/>
        <dbReference type="Rhea" id="RHEA-COMP:10131"/>
        <dbReference type="Rhea" id="RHEA-COMP:10132"/>
        <dbReference type="Rhea" id="RHEA-COMP:13555"/>
        <dbReference type="Rhea" id="RHEA-COMP:13556"/>
        <dbReference type="ChEBI" id="CHEBI:29950"/>
        <dbReference type="ChEBI" id="CHEBI:82612"/>
        <dbReference type="ChEBI" id="CHEBI:137386"/>
        <dbReference type="ChEBI" id="CHEBI:137387"/>
        <dbReference type="EC" id="2.1.1.63"/>
    </reaction>
</comment>
<evidence type="ECO:0000256" key="1">
    <source>
        <dbReference type="ARBA" id="ARBA00001286"/>
    </source>
</evidence>
<dbReference type="InterPro" id="IPR008332">
    <property type="entry name" value="MethylG_MeTrfase_N"/>
</dbReference>
<dbReference type="NCBIfam" id="TIGR00589">
    <property type="entry name" value="ogt"/>
    <property type="match status" value="1"/>
</dbReference>
<comment type="catalytic activity">
    <reaction evidence="8 9">
        <text>a 6-O-methyl-2'-deoxyguanosine in DNA + L-cysteinyl-[protein] = S-methyl-L-cysteinyl-[protein] + a 2'-deoxyguanosine in DNA</text>
        <dbReference type="Rhea" id="RHEA:24000"/>
        <dbReference type="Rhea" id="RHEA-COMP:10131"/>
        <dbReference type="Rhea" id="RHEA-COMP:10132"/>
        <dbReference type="Rhea" id="RHEA-COMP:11367"/>
        <dbReference type="Rhea" id="RHEA-COMP:11368"/>
        <dbReference type="ChEBI" id="CHEBI:29950"/>
        <dbReference type="ChEBI" id="CHEBI:82612"/>
        <dbReference type="ChEBI" id="CHEBI:85445"/>
        <dbReference type="ChEBI" id="CHEBI:85448"/>
        <dbReference type="EC" id="2.1.1.63"/>
    </reaction>
</comment>
<dbReference type="InterPro" id="IPR023546">
    <property type="entry name" value="MGMT"/>
</dbReference>
<protein>
    <recommendedName>
        <fullName evidence="9">Methylated-DNA--protein-cysteine methyltransferase</fullName>
        <ecNumber evidence="9">2.1.1.63</ecNumber>
    </recommendedName>
    <alternativeName>
        <fullName evidence="9">6-O-methylguanine-DNA methyltransferase</fullName>
        <shortName evidence="9">MGMT</shortName>
    </alternativeName>
    <alternativeName>
        <fullName evidence="9">O-6-methylguanine-DNA-alkyltransferase</fullName>
    </alternativeName>
</protein>
<dbReference type="InterPro" id="IPR014048">
    <property type="entry name" value="MethylDNA_cys_MeTrfase_DNA-bd"/>
</dbReference>
<feature type="domain" description="Methylated-DNA-[protein]-cysteine S-methyltransferase DNA binding" evidence="10">
    <location>
        <begin position="95"/>
        <end position="175"/>
    </location>
</feature>
<keyword evidence="13" id="KW-1185">Reference proteome</keyword>
<gene>
    <name evidence="12" type="ORF">KDK95_23185</name>
</gene>
<comment type="subcellular location">
    <subcellularLocation>
        <location evidence="9">Cytoplasm</location>
    </subcellularLocation>
</comment>
<keyword evidence="7 9" id="KW-0234">DNA repair</keyword>
<feature type="active site" description="Nucleophile; methyl group acceptor" evidence="9">
    <location>
        <position position="146"/>
    </location>
</feature>
<dbReference type="AlphaFoldDB" id="A0A941ECZ4"/>
<name>A0A941ECZ4_9ACTN</name>
<comment type="caution">
    <text evidence="12">The sequence shown here is derived from an EMBL/GenBank/DDBJ whole genome shotgun (WGS) entry which is preliminary data.</text>
</comment>
<dbReference type="SUPFAM" id="SSF46767">
    <property type="entry name" value="Methylated DNA-protein cysteine methyltransferase, C-terminal domain"/>
    <property type="match status" value="1"/>
</dbReference>
<reference evidence="12" key="1">
    <citation type="submission" date="2021-04" db="EMBL/GenBank/DDBJ databases">
        <title>Genome based classification of Actinospica acidithermotolerans sp. nov., an actinobacterium isolated from an Indonesian hot spring.</title>
        <authorList>
            <person name="Kusuma A.B."/>
            <person name="Putra K.E."/>
            <person name="Nafisah S."/>
            <person name="Loh J."/>
            <person name="Nouioui I."/>
            <person name="Goodfellow M."/>
        </authorList>
    </citation>
    <scope>NUCLEOTIDE SEQUENCE</scope>
    <source>
        <strain evidence="12">MGRD01-02</strain>
    </source>
</reference>
<dbReference type="Proteomes" id="UP000676325">
    <property type="component" value="Unassembled WGS sequence"/>
</dbReference>
<dbReference type="GO" id="GO:0003908">
    <property type="term" value="F:methylated-DNA-[protein]-cysteine S-methyltransferase activity"/>
    <property type="evidence" value="ECO:0007669"/>
    <property type="project" value="UniProtKB-UniRule"/>
</dbReference>
<keyword evidence="3 9" id="KW-0963">Cytoplasm</keyword>
<dbReference type="SUPFAM" id="SSF53155">
    <property type="entry name" value="Methylated DNA-protein cysteine methyltransferase domain"/>
    <property type="match status" value="1"/>
</dbReference>
<dbReference type="FunFam" id="1.10.10.10:FF:000214">
    <property type="entry name" value="Methylated-DNA--protein-cysteine methyltransferase"/>
    <property type="match status" value="1"/>
</dbReference>
<dbReference type="Pfam" id="PF01035">
    <property type="entry name" value="DNA_binding_1"/>
    <property type="match status" value="1"/>
</dbReference>
<dbReference type="Gene3D" id="1.10.10.10">
    <property type="entry name" value="Winged helix-like DNA-binding domain superfamily/Winged helix DNA-binding domain"/>
    <property type="match status" value="1"/>
</dbReference>
<dbReference type="Pfam" id="PF02870">
    <property type="entry name" value="Methyltransf_1N"/>
    <property type="match status" value="1"/>
</dbReference>
<dbReference type="EMBL" id="JAGSOH010000078">
    <property type="protein sequence ID" value="MBR7829231.1"/>
    <property type="molecule type" value="Genomic_DNA"/>
</dbReference>
<evidence type="ECO:0000256" key="8">
    <source>
        <dbReference type="ARBA" id="ARBA00049348"/>
    </source>
</evidence>
<evidence type="ECO:0000256" key="2">
    <source>
        <dbReference type="ARBA" id="ARBA00008711"/>
    </source>
</evidence>
<evidence type="ECO:0000256" key="3">
    <source>
        <dbReference type="ARBA" id="ARBA00022490"/>
    </source>
</evidence>
<organism evidence="12 13">
    <name type="scientific">Actinospica acidithermotolerans</name>
    <dbReference type="NCBI Taxonomy" id="2828514"/>
    <lineage>
        <taxon>Bacteria</taxon>
        <taxon>Bacillati</taxon>
        <taxon>Actinomycetota</taxon>
        <taxon>Actinomycetes</taxon>
        <taxon>Catenulisporales</taxon>
        <taxon>Actinospicaceae</taxon>
        <taxon>Actinospica</taxon>
    </lineage>
</organism>
<sequence length="181" mass="19020">MTSATAATIYTTTESPLGAYLLTGVRDLSAPGGVVLTGVTLQVWSEDRNKPVAKIDPRWEHAPEAFEHAVAQLQAYFAGDLKEFDLELAPRGTHFQQRVWGELRKIPYGSTTTYGKITAALGLDRVAARAVGGAVGSNPLGIVVPCHRVLGANGALTGYADGLGNKEALLVLEGVLPAPLA</sequence>
<evidence type="ECO:0000313" key="12">
    <source>
        <dbReference type="EMBL" id="MBR7829231.1"/>
    </source>
</evidence>
<evidence type="ECO:0000313" key="13">
    <source>
        <dbReference type="Proteomes" id="UP000676325"/>
    </source>
</evidence>
<evidence type="ECO:0000256" key="9">
    <source>
        <dbReference type="HAMAP-Rule" id="MF_00772"/>
    </source>
</evidence>
<accession>A0A941ECZ4</accession>
<dbReference type="GO" id="GO:0032259">
    <property type="term" value="P:methylation"/>
    <property type="evidence" value="ECO:0007669"/>
    <property type="project" value="UniProtKB-KW"/>
</dbReference>
<dbReference type="InterPro" id="IPR036388">
    <property type="entry name" value="WH-like_DNA-bd_sf"/>
</dbReference>
<dbReference type="GO" id="GO:0005737">
    <property type="term" value="C:cytoplasm"/>
    <property type="evidence" value="ECO:0007669"/>
    <property type="project" value="UniProtKB-SubCell"/>
</dbReference>
<evidence type="ECO:0000256" key="6">
    <source>
        <dbReference type="ARBA" id="ARBA00022763"/>
    </source>
</evidence>
<dbReference type="CDD" id="cd06445">
    <property type="entry name" value="ATase"/>
    <property type="match status" value="1"/>
</dbReference>
<dbReference type="InterPro" id="IPR036217">
    <property type="entry name" value="MethylDNA_cys_MeTrfase_DNAb"/>
</dbReference>
<keyword evidence="5 9" id="KW-0808">Transferase</keyword>
<dbReference type="InterPro" id="IPR001497">
    <property type="entry name" value="MethylDNA_cys_MeTrfase_AS"/>
</dbReference>
<dbReference type="Gene3D" id="3.30.160.70">
    <property type="entry name" value="Methylated DNA-protein cysteine methyltransferase domain"/>
    <property type="match status" value="1"/>
</dbReference>
<keyword evidence="6 9" id="KW-0227">DNA damage</keyword>
<dbReference type="PROSITE" id="PS00374">
    <property type="entry name" value="MGMT"/>
    <property type="match status" value="1"/>
</dbReference>
<dbReference type="RefSeq" id="WP_212520362.1">
    <property type="nucleotide sequence ID" value="NZ_JAGSOH010000078.1"/>
</dbReference>